<dbReference type="STRING" id="261654.GA0070611_2370"/>
<feature type="region of interest" description="Disordered" evidence="1">
    <location>
        <begin position="325"/>
        <end position="350"/>
    </location>
</feature>
<protein>
    <submittedName>
        <fullName evidence="2">HEAT repeat-containing protein</fullName>
    </submittedName>
</protein>
<dbReference type="Gene3D" id="1.25.10.10">
    <property type="entry name" value="Leucine-rich Repeat Variant"/>
    <property type="match status" value="1"/>
</dbReference>
<evidence type="ECO:0000256" key="1">
    <source>
        <dbReference type="SAM" id="MobiDB-lite"/>
    </source>
</evidence>
<dbReference type="EMBL" id="LT594323">
    <property type="protein sequence ID" value="SBT43572.1"/>
    <property type="molecule type" value="Genomic_DNA"/>
</dbReference>
<proteinExistence type="predicted"/>
<accession>A0A1A8ZI71</accession>
<dbReference type="SUPFAM" id="SSF48371">
    <property type="entry name" value="ARM repeat"/>
    <property type="match status" value="1"/>
</dbReference>
<organism evidence="2 3">
    <name type="scientific">Micromonospora auratinigra</name>
    <dbReference type="NCBI Taxonomy" id="261654"/>
    <lineage>
        <taxon>Bacteria</taxon>
        <taxon>Bacillati</taxon>
        <taxon>Actinomycetota</taxon>
        <taxon>Actinomycetes</taxon>
        <taxon>Micromonosporales</taxon>
        <taxon>Micromonosporaceae</taxon>
        <taxon>Micromonospora</taxon>
    </lineage>
</organism>
<evidence type="ECO:0000313" key="3">
    <source>
        <dbReference type="Proteomes" id="UP000199385"/>
    </source>
</evidence>
<dbReference type="InterPro" id="IPR011989">
    <property type="entry name" value="ARM-like"/>
</dbReference>
<dbReference type="AlphaFoldDB" id="A0A1A8ZI71"/>
<name>A0A1A8ZI71_9ACTN</name>
<sequence length="350" mass="37922">MRPDPDGIDWASLTHAYGSAEDVPGLLRDLRSADDEVRAAALYELYGTVYHQGTRYEASAYAVPFLLDLLADPATPARHELVQLLSCLAVGHPPSALPVGGFRVAETRNRVAQVTEQTWRRWSQALTDWHEAVSAGRREPFPLTVPERRLVETRHALATYDAVRAGVPLLVSCLADGDPEVVGEAIHALAWFPEELTAIRPHLLDIAADDERPVRTVETALVALGLLGGAVTPPVAELLDRNLAGSDPHLSWAAAMAWAQLAGDETPAPVIAEQPTSNWHNHFNVVLGRAFPRMEADHGRAFAELTAAQQAVVGWLVDHPQVFGSSGPQGPLRQHGLPTTHDGLRAYAGR</sequence>
<gene>
    <name evidence="2" type="ORF">GA0070611_2370</name>
</gene>
<dbReference type="OrthoDB" id="292843at2"/>
<reference evidence="3" key="1">
    <citation type="submission" date="2016-06" db="EMBL/GenBank/DDBJ databases">
        <authorList>
            <person name="Varghese N."/>
            <person name="Submissions Spin"/>
        </authorList>
    </citation>
    <scope>NUCLEOTIDE SEQUENCE [LARGE SCALE GENOMIC DNA]</scope>
    <source>
        <strain evidence="3">DSM 44815</strain>
    </source>
</reference>
<dbReference type="InterPro" id="IPR016024">
    <property type="entry name" value="ARM-type_fold"/>
</dbReference>
<keyword evidence="3" id="KW-1185">Reference proteome</keyword>
<dbReference type="PATRIC" id="fig|261654.4.peg.2418"/>
<dbReference type="Proteomes" id="UP000199385">
    <property type="component" value="Chromosome I"/>
</dbReference>
<dbReference type="RefSeq" id="WP_091662490.1">
    <property type="nucleotide sequence ID" value="NZ_LT594323.1"/>
</dbReference>
<evidence type="ECO:0000313" key="2">
    <source>
        <dbReference type="EMBL" id="SBT43572.1"/>
    </source>
</evidence>